<dbReference type="Proteomes" id="UP000186246">
    <property type="component" value="Unassembled WGS sequence"/>
</dbReference>
<evidence type="ECO:0000313" key="2">
    <source>
        <dbReference type="EMBL" id="SIS73577.1"/>
    </source>
</evidence>
<dbReference type="EMBL" id="MUGO01000002">
    <property type="protein sequence ID" value="PQA97647.1"/>
    <property type="molecule type" value="Genomic_DNA"/>
</dbReference>
<name>A0A1N7LIE5_9FLAO</name>
<dbReference type="PROSITE" id="PS51257">
    <property type="entry name" value="PROKAR_LIPOPROTEIN"/>
    <property type="match status" value="1"/>
</dbReference>
<dbReference type="STRING" id="551459.SAMN05421796_102346"/>
<evidence type="ECO:0000313" key="3">
    <source>
        <dbReference type="Proteomes" id="UP000186246"/>
    </source>
</evidence>
<reference evidence="2" key="2">
    <citation type="submission" date="2017-01" db="EMBL/GenBank/DDBJ databases">
        <authorList>
            <person name="Mah S.A."/>
            <person name="Swanson W.J."/>
            <person name="Moy G.W."/>
            <person name="Vacquier V.D."/>
        </authorList>
    </citation>
    <scope>NUCLEOTIDE SEQUENCE [LARGE SCALE GENOMIC DNA]</scope>
    <source>
        <strain evidence="2">DSM 21068</strain>
    </source>
</reference>
<dbReference type="Proteomes" id="UP000238314">
    <property type="component" value="Unassembled WGS sequence"/>
</dbReference>
<dbReference type="OrthoDB" id="893802at2"/>
<organism evidence="2 3">
    <name type="scientific">Chryseobacterium piscicola</name>
    <dbReference type="NCBI Taxonomy" id="551459"/>
    <lineage>
        <taxon>Bacteria</taxon>
        <taxon>Pseudomonadati</taxon>
        <taxon>Bacteroidota</taxon>
        <taxon>Flavobacteriia</taxon>
        <taxon>Flavobacteriales</taxon>
        <taxon>Weeksellaceae</taxon>
        <taxon>Chryseobacterium group</taxon>
        <taxon>Chryseobacterium</taxon>
    </lineage>
</organism>
<sequence>MKKLVSVFFVAAFTTLGFTSCNEDDDYETIQSVEKVKIDSVSIVNDTMDVFAIQSIRTYQKFNNQCEGFYGYDYAHTSDFGRNITAYKFKTNANCGTGNFTGVNQINFAPKVVGTYQFKFWTGDNTFITKTIVVQ</sequence>
<proteinExistence type="predicted"/>
<evidence type="ECO:0008006" key="5">
    <source>
        <dbReference type="Google" id="ProtNLM"/>
    </source>
</evidence>
<dbReference type="AlphaFoldDB" id="A0A1N7LIE5"/>
<evidence type="ECO:0000313" key="4">
    <source>
        <dbReference type="Proteomes" id="UP000238314"/>
    </source>
</evidence>
<reference evidence="3" key="3">
    <citation type="submission" date="2017-01" db="EMBL/GenBank/DDBJ databases">
        <authorList>
            <person name="Varghese N."/>
            <person name="Submissions S."/>
        </authorList>
    </citation>
    <scope>NUCLEOTIDE SEQUENCE [LARGE SCALE GENOMIC DNA]</scope>
    <source>
        <strain evidence="3">DSM 21068</strain>
    </source>
</reference>
<dbReference type="EMBL" id="FTOJ01000002">
    <property type="protein sequence ID" value="SIS73577.1"/>
    <property type="molecule type" value="Genomic_DNA"/>
</dbReference>
<dbReference type="RefSeq" id="WP_076450712.1">
    <property type="nucleotide sequence ID" value="NZ_FTOJ01000002.1"/>
</dbReference>
<protein>
    <recommendedName>
        <fullName evidence="5">Lipoprotein</fullName>
    </recommendedName>
</protein>
<accession>A0A1N7LIE5</accession>
<reference evidence="1 4" key="1">
    <citation type="submission" date="2016-11" db="EMBL/GenBank/DDBJ databases">
        <title>Whole genomes of Flavobacteriaceae.</title>
        <authorList>
            <person name="Stine C."/>
            <person name="Li C."/>
            <person name="Tadesse D."/>
        </authorList>
    </citation>
    <scope>NUCLEOTIDE SEQUENCE [LARGE SCALE GENOMIC DNA]</scope>
    <source>
        <strain evidence="1 4">DSM 21068</strain>
    </source>
</reference>
<keyword evidence="4" id="KW-1185">Reference proteome</keyword>
<evidence type="ECO:0000313" key="1">
    <source>
        <dbReference type="EMBL" id="PQA97647.1"/>
    </source>
</evidence>
<gene>
    <name evidence="1" type="ORF">B0A70_03025</name>
    <name evidence="2" type="ORF">SAMN05421796_102346</name>
</gene>